<dbReference type="RefSeq" id="WP_395809051.1">
    <property type="nucleotide sequence ID" value="NZ_CP043494.1"/>
</dbReference>
<dbReference type="InterPro" id="IPR011751">
    <property type="entry name" value="Mxa_paralog_2265"/>
</dbReference>
<keyword evidence="3" id="KW-1185">Reference proteome</keyword>
<dbReference type="InterPro" id="IPR001633">
    <property type="entry name" value="EAL_dom"/>
</dbReference>
<name>A0ABY9X4A6_9BACT</name>
<dbReference type="EMBL" id="CP043494">
    <property type="protein sequence ID" value="WNG50228.1"/>
    <property type="molecule type" value="Genomic_DNA"/>
</dbReference>
<evidence type="ECO:0000259" key="1">
    <source>
        <dbReference type="PROSITE" id="PS50883"/>
    </source>
</evidence>
<dbReference type="NCBIfam" id="TIGR02265">
    <property type="entry name" value="Mxa_TIGR02265"/>
    <property type="match status" value="1"/>
</dbReference>
<gene>
    <name evidence="2" type="ORF">F0U60_43435</name>
</gene>
<protein>
    <submittedName>
        <fullName evidence="2">DUF2378 family protein</fullName>
    </submittedName>
</protein>
<reference evidence="2 3" key="1">
    <citation type="submission" date="2019-08" db="EMBL/GenBank/DDBJ databases">
        <title>Archangium and Cystobacter genomes.</title>
        <authorList>
            <person name="Chen I.-C.K."/>
            <person name="Wielgoss S."/>
        </authorList>
    </citation>
    <scope>NUCLEOTIDE SEQUENCE [LARGE SCALE GENOMIC DNA]</scope>
    <source>
        <strain evidence="2 3">Cbm 6</strain>
    </source>
</reference>
<dbReference type="PROSITE" id="PS50883">
    <property type="entry name" value="EAL"/>
    <property type="match status" value="1"/>
</dbReference>
<feature type="domain" description="EAL" evidence="1">
    <location>
        <begin position="150"/>
        <end position="190"/>
    </location>
</feature>
<evidence type="ECO:0000313" key="3">
    <source>
        <dbReference type="Proteomes" id="UP001611383"/>
    </source>
</evidence>
<organism evidence="2 3">
    <name type="scientific">Archangium minus</name>
    <dbReference type="NCBI Taxonomy" id="83450"/>
    <lineage>
        <taxon>Bacteria</taxon>
        <taxon>Pseudomonadati</taxon>
        <taxon>Myxococcota</taxon>
        <taxon>Myxococcia</taxon>
        <taxon>Myxococcales</taxon>
        <taxon>Cystobacterineae</taxon>
        <taxon>Archangiaceae</taxon>
        <taxon>Archangium</taxon>
    </lineage>
</organism>
<accession>A0ABY9X4A6</accession>
<sequence length="190" mass="21117">MESPSLLVNNPSPTTAQPRIPSSVFEGLFVRGLEPNSELARALMAEGYDPRCPEVDYPVQVWKRCVAIARDQIYGKLSDADAYRLLGRKLIEGFADTLVGRVAAVALPMIGAARVMERLPRYLAMMGRPDLTVHLVTVGERARRVSIPDTHNRPELIAGAIEVGLERAHVQPIISVEERSHLGFRLLVRW</sequence>
<evidence type="ECO:0000313" key="2">
    <source>
        <dbReference type="EMBL" id="WNG50228.1"/>
    </source>
</evidence>
<proteinExistence type="predicted"/>
<dbReference type="Proteomes" id="UP001611383">
    <property type="component" value="Chromosome"/>
</dbReference>
<dbReference type="Pfam" id="PF09536">
    <property type="entry name" value="DUF2378"/>
    <property type="match status" value="1"/>
</dbReference>